<feature type="region of interest" description="Disordered" evidence="1">
    <location>
        <begin position="439"/>
        <end position="462"/>
    </location>
</feature>
<sequence>MDRFLCLTSLTTHCAVLLVRGAHGEPKQIPFGNATRTMVTSAALRRPQRMHMRDQANAGEGALAGYSFGTRTREWARITADELTLLGWERQQAAGLAKAALSRVGLAFGTSDTTCDLTKVLIFAPEDAGKNIAQAIDQHRPAMQEWLTHVLAAQEEHERQKKENKGKGKTEAADEKPKLPPLPAGVKDAILTALAPADAIDIALFGRFLAEIAESPNVDGAVQTTAAITVGPAQHTDDFFSAADDAKLLRRTCPRPATDAFDILTTTHDTPHSEAPENAGPANGSGMTGYQALTSGTFCAVTVLDRVRLRSNLQAAGTAEHDAEIAAVAAEKALIDAFCTAVPTAKATTTAAPGVLPKFVLAFTANRPYNYLGCFEEAITEDGTPEPASVQATRRLLDHHAMISRKRGLQPGRVLTYDLAITTLLDNLRNTGTLAVTEVDTPEALHPDQPAPATRDRSEQPA</sequence>
<dbReference type="InterPro" id="IPR010148">
    <property type="entry name" value="CRISPR-assoc_prot_CT1975"/>
</dbReference>
<feature type="region of interest" description="Disordered" evidence="1">
    <location>
        <begin position="155"/>
        <end position="181"/>
    </location>
</feature>
<dbReference type="AlphaFoldDB" id="E1CG19"/>
<organism evidence="2">
    <name type="scientific">Streptomyces sp. SANK 62799</name>
    <dbReference type="NCBI Taxonomy" id="701528"/>
    <lineage>
        <taxon>Bacteria</taxon>
        <taxon>Bacillati</taxon>
        <taxon>Actinomycetota</taxon>
        <taxon>Actinomycetes</taxon>
        <taxon>Kitasatosporales</taxon>
        <taxon>Streptomycetaceae</taxon>
        <taxon>Streptomyces</taxon>
    </lineage>
</organism>
<accession>E1CG19</accession>
<name>E1CG19_9ACTN</name>
<evidence type="ECO:0000313" key="2">
    <source>
        <dbReference type="EMBL" id="BAJ19033.1"/>
    </source>
</evidence>
<evidence type="ECO:0000256" key="1">
    <source>
        <dbReference type="SAM" id="MobiDB-lite"/>
    </source>
</evidence>
<protein>
    <recommendedName>
        <fullName evidence="3">CRISPR-associated protein</fullName>
    </recommendedName>
</protein>
<dbReference type="Pfam" id="PF09344">
    <property type="entry name" value="Cas_CT1975"/>
    <property type="match status" value="2"/>
</dbReference>
<reference evidence="2" key="1">
    <citation type="submission" date="2009-12" db="EMBL/GenBank/DDBJ databases">
        <title>An ATP-Independent Strategy for Carboxylic Acid Activation and Amide Bond Formation Revealed upon Characterization of the A-503083 Biosynthetic Gene Cluster.</title>
        <authorList>
            <person name="Funabashi M."/>
            <person name="Nonaka K."/>
            <person name="Hosobuchi M."/>
            <person name="Fujita Y."/>
            <person name="Shibata T."/>
            <person name="Chi X."/>
            <person name="Yang Z."/>
            <person name="Van Lanen S.G."/>
        </authorList>
    </citation>
    <scope>NUCLEOTIDE SEQUENCE</scope>
    <source>
        <strain evidence="2">SANK 62799</strain>
    </source>
</reference>
<dbReference type="EMBL" id="AB538860">
    <property type="protein sequence ID" value="BAJ19033.1"/>
    <property type="molecule type" value="Genomic_DNA"/>
</dbReference>
<evidence type="ECO:0008006" key="3">
    <source>
        <dbReference type="Google" id="ProtNLM"/>
    </source>
</evidence>
<feature type="compositionally biased region" description="Basic and acidic residues" evidence="1">
    <location>
        <begin position="155"/>
        <end position="178"/>
    </location>
</feature>
<proteinExistence type="predicted"/>